<dbReference type="Pfam" id="PF03372">
    <property type="entry name" value="Exo_endo_phos"/>
    <property type="match status" value="1"/>
</dbReference>
<dbReference type="EMBL" id="BSQG01000001">
    <property type="protein sequence ID" value="GLU46939.1"/>
    <property type="molecule type" value="Genomic_DNA"/>
</dbReference>
<evidence type="ECO:0000313" key="4">
    <source>
        <dbReference type="Proteomes" id="UP001165092"/>
    </source>
</evidence>
<keyword evidence="4" id="KW-1185">Reference proteome</keyword>
<feature type="region of interest" description="Disordered" evidence="1">
    <location>
        <begin position="135"/>
        <end position="188"/>
    </location>
</feature>
<dbReference type="CDD" id="cd04486">
    <property type="entry name" value="YhcR_OBF_like"/>
    <property type="match status" value="1"/>
</dbReference>
<feature type="domain" description="LTD" evidence="2">
    <location>
        <begin position="1"/>
        <end position="125"/>
    </location>
</feature>
<keyword evidence="3" id="KW-0378">Hydrolase</keyword>
<protein>
    <submittedName>
        <fullName evidence="3">Endonuclease</fullName>
    </submittedName>
</protein>
<dbReference type="GO" id="GO:0004519">
    <property type="term" value="F:endonuclease activity"/>
    <property type="evidence" value="ECO:0007669"/>
    <property type="project" value="UniProtKB-KW"/>
</dbReference>
<reference evidence="3" key="1">
    <citation type="submission" date="2023-02" db="EMBL/GenBank/DDBJ databases">
        <title>Nocardiopsis ansamitocini NBRC 112285.</title>
        <authorList>
            <person name="Ichikawa N."/>
            <person name="Sato H."/>
            <person name="Tonouchi N."/>
        </authorList>
    </citation>
    <scope>NUCLEOTIDE SEQUENCE</scope>
    <source>
        <strain evidence="3">NBRC 112285</strain>
    </source>
</reference>
<dbReference type="InterPro" id="IPR036691">
    <property type="entry name" value="Endo/exonu/phosph_ase_sf"/>
</dbReference>
<evidence type="ECO:0000313" key="3">
    <source>
        <dbReference type="EMBL" id="GLU46939.1"/>
    </source>
</evidence>
<dbReference type="Proteomes" id="UP001165092">
    <property type="component" value="Unassembled WGS sequence"/>
</dbReference>
<dbReference type="AlphaFoldDB" id="A0A9W6UHS9"/>
<dbReference type="PANTHER" id="PTHR42834:SF1">
    <property type="entry name" value="ENDONUCLEASE_EXONUCLEASE_PHOSPHATASE FAMILY PROTEIN (AFU_ORTHOLOGUE AFUA_3G09210)"/>
    <property type="match status" value="1"/>
</dbReference>
<accession>A0A9W6UHS9</accession>
<evidence type="ECO:0000256" key="1">
    <source>
        <dbReference type="SAM" id="MobiDB-lite"/>
    </source>
</evidence>
<sequence>MYGGGGNSGATLRADFVELGNSGSTAAALDGWSVQYLPARPGANSTVQVTPLSGSVPAGGNYLVAQATGSGGSTDLPTPDATGTTTMSATQGIVALVAGTEPITCRTAADCAGHESIVDLIGWGDAAVYETAPAAATTNPVSTARSAAFGDTDDNSADFTAKEPTPVNSAGQTAGEEPGEEGPQEPGELRIHDIQGTTRVSPHAGRAVEGVPGIVTAINPFGSARGFWFQDPEPDRDPRTSEALFVFTGSTTPDVQSGDDVLVSGTVAEFRAGGATTPNQTVTQLNGAVWTVLSSGNALPDPVRLARHSVPERIAPEGADITGLTLDPKRYALDYWAANEHMLVSVTDARVVGATDAYNALWVTTKPRQSPSPRGGTVYGSYSTPNTGRLKIESLVPFAERPFPKANVGDELAGVTSGPLSYSQFGGYLIKATTLGEHIDNGLERESTAPQRDDELSVATYNVENLSPQDSDAKFDRLADGIVANLGSPDIIGLEEIQDNSGPTDDGTVAADMTLDRLAQAVKDAGGPGYHWREISPQDKADGGQPGGNIRNAFLFDPTRVEFTDIPGGDATTPVRVLGGGRDEVALSVSPGRISPIDEAWASSRKPLVGQFRFQDRSVFVVTNHFNSKGGDQPLHGISQPPVRSSETQRHAQARLVRDFTDSLLKADPSANVLVIGDLNDFRFSTTLTTLTQRRGLYAPIDDLPRKQRYNYVYDGNSQALDHILTSPALKNRVSYDIVRVNAEFHDQVSDHDPQIVRFRPLTGDPRIDAREDRIHHP</sequence>
<dbReference type="InterPro" id="IPR005135">
    <property type="entry name" value="Endo/exonuclease/phosphatase"/>
</dbReference>
<organism evidence="3 4">
    <name type="scientific">Nocardiopsis ansamitocini</name>
    <dbReference type="NCBI Taxonomy" id="1670832"/>
    <lineage>
        <taxon>Bacteria</taxon>
        <taxon>Bacillati</taxon>
        <taxon>Actinomycetota</taxon>
        <taxon>Actinomycetes</taxon>
        <taxon>Streptosporangiales</taxon>
        <taxon>Nocardiopsidaceae</taxon>
        <taxon>Nocardiopsis</taxon>
    </lineage>
</organism>
<dbReference type="Gene3D" id="3.60.10.10">
    <property type="entry name" value="Endonuclease/exonuclease/phosphatase"/>
    <property type="match status" value="1"/>
</dbReference>
<keyword evidence="3" id="KW-0540">Nuclease</keyword>
<dbReference type="PANTHER" id="PTHR42834">
    <property type="entry name" value="ENDONUCLEASE/EXONUCLEASE/PHOSPHATASE FAMILY PROTEIN (AFU_ORTHOLOGUE AFUA_3G09210)"/>
    <property type="match status" value="1"/>
</dbReference>
<comment type="caution">
    <text evidence="3">The sequence shown here is derived from an EMBL/GenBank/DDBJ whole genome shotgun (WGS) entry which is preliminary data.</text>
</comment>
<dbReference type="PROSITE" id="PS51841">
    <property type="entry name" value="LTD"/>
    <property type="match status" value="1"/>
</dbReference>
<evidence type="ECO:0000259" key="2">
    <source>
        <dbReference type="PROSITE" id="PS51841"/>
    </source>
</evidence>
<keyword evidence="3" id="KW-0255">Endonuclease</keyword>
<gene>
    <name evidence="3" type="ORF">Nans01_12900</name>
</gene>
<dbReference type="SUPFAM" id="SSF56219">
    <property type="entry name" value="DNase I-like"/>
    <property type="match status" value="1"/>
</dbReference>
<name>A0A9W6UHS9_9ACTN</name>
<proteinExistence type="predicted"/>
<dbReference type="InterPro" id="IPR001322">
    <property type="entry name" value="Lamin_tail_dom"/>
</dbReference>